<organism evidence="6 7">
    <name type="scientific">Caldisphaera lagunensis (strain DSM 15908 / JCM 11604 / ANMR 0165 / IC-154)</name>
    <dbReference type="NCBI Taxonomy" id="1056495"/>
    <lineage>
        <taxon>Archaea</taxon>
        <taxon>Thermoproteota</taxon>
        <taxon>Thermoprotei</taxon>
        <taxon>Acidilobales</taxon>
        <taxon>Caldisphaeraceae</taxon>
        <taxon>Caldisphaera</taxon>
    </lineage>
</organism>
<dbReference type="STRING" id="1056495.Calag_1020"/>
<protein>
    <submittedName>
        <fullName evidence="6">ABC-type cobalamin/Fe3+-siderophore transport system, ATPase component</fullName>
    </submittedName>
</protein>
<evidence type="ECO:0000259" key="5">
    <source>
        <dbReference type="PROSITE" id="PS50893"/>
    </source>
</evidence>
<dbReference type="PROSITE" id="PS50893">
    <property type="entry name" value="ABC_TRANSPORTER_2"/>
    <property type="match status" value="1"/>
</dbReference>
<accession>L0AC84</accession>
<dbReference type="RefSeq" id="WP_015232639.1">
    <property type="nucleotide sequence ID" value="NC_019791.1"/>
</dbReference>
<dbReference type="HOGENOM" id="CLU_000604_1_11_2"/>
<name>L0AC84_CALLD</name>
<comment type="similarity">
    <text evidence="1">Belongs to the ABC transporter superfamily.</text>
</comment>
<dbReference type="InterPro" id="IPR003593">
    <property type="entry name" value="AAA+_ATPase"/>
</dbReference>
<evidence type="ECO:0000256" key="2">
    <source>
        <dbReference type="ARBA" id="ARBA00022448"/>
    </source>
</evidence>
<dbReference type="CDD" id="cd03214">
    <property type="entry name" value="ABC_Iron-Siderophores_B12_Hemin"/>
    <property type="match status" value="1"/>
</dbReference>
<reference evidence="7" key="1">
    <citation type="submission" date="2012-03" db="EMBL/GenBank/DDBJ databases">
        <title>Complete genome of Caldisphaera lagunensis DSM 15908.</title>
        <authorList>
            <person name="Lucas S."/>
            <person name="Copeland A."/>
            <person name="Lapidus A."/>
            <person name="Glavina del Rio T."/>
            <person name="Dalin E."/>
            <person name="Tice H."/>
            <person name="Bruce D."/>
            <person name="Goodwin L."/>
            <person name="Pitluck S."/>
            <person name="Peters L."/>
            <person name="Mikhailova N."/>
            <person name="Teshima H."/>
            <person name="Kyrpides N."/>
            <person name="Mavromatis K."/>
            <person name="Ivanova N."/>
            <person name="Brettin T."/>
            <person name="Detter J.C."/>
            <person name="Han C."/>
            <person name="Larimer F."/>
            <person name="Land M."/>
            <person name="Hauser L."/>
            <person name="Markowitz V."/>
            <person name="Cheng J.-F."/>
            <person name="Hugenholtz P."/>
            <person name="Woyke T."/>
            <person name="Wu D."/>
            <person name="Spring S."/>
            <person name="Schroeder M."/>
            <person name="Brambilla E."/>
            <person name="Klenk H.-P."/>
            <person name="Eisen J.A."/>
        </authorList>
    </citation>
    <scope>NUCLEOTIDE SEQUENCE [LARGE SCALE GENOMIC DNA]</scope>
    <source>
        <strain evidence="7">DSM 15908 / JCM 11604 / IC-154</strain>
    </source>
</reference>
<evidence type="ECO:0000313" key="7">
    <source>
        <dbReference type="Proteomes" id="UP000010469"/>
    </source>
</evidence>
<dbReference type="eggNOG" id="arCOG00198">
    <property type="taxonomic scope" value="Archaea"/>
</dbReference>
<dbReference type="GO" id="GO:0016887">
    <property type="term" value="F:ATP hydrolysis activity"/>
    <property type="evidence" value="ECO:0007669"/>
    <property type="project" value="InterPro"/>
</dbReference>
<dbReference type="PANTHER" id="PTHR42734:SF6">
    <property type="entry name" value="MOLYBDATE IMPORT ATP-BINDING PROTEIN MOLC"/>
    <property type="match status" value="1"/>
</dbReference>
<feature type="domain" description="ABC transporter" evidence="5">
    <location>
        <begin position="4"/>
        <end position="233"/>
    </location>
</feature>
<dbReference type="AlphaFoldDB" id="L0AC84"/>
<dbReference type="EMBL" id="CP003378">
    <property type="protein sequence ID" value="AFZ70742.1"/>
    <property type="molecule type" value="Genomic_DNA"/>
</dbReference>
<dbReference type="InterPro" id="IPR050153">
    <property type="entry name" value="Metal_Ion_Import_ABC"/>
</dbReference>
<dbReference type="Pfam" id="PF00005">
    <property type="entry name" value="ABC_tran"/>
    <property type="match status" value="1"/>
</dbReference>
<dbReference type="GO" id="GO:0005524">
    <property type="term" value="F:ATP binding"/>
    <property type="evidence" value="ECO:0007669"/>
    <property type="project" value="UniProtKB-KW"/>
</dbReference>
<dbReference type="GeneID" id="14212280"/>
<evidence type="ECO:0000256" key="3">
    <source>
        <dbReference type="ARBA" id="ARBA00022741"/>
    </source>
</evidence>
<keyword evidence="7" id="KW-1185">Reference proteome</keyword>
<evidence type="ECO:0000313" key="6">
    <source>
        <dbReference type="EMBL" id="AFZ70742.1"/>
    </source>
</evidence>
<dbReference type="PROSITE" id="PS00211">
    <property type="entry name" value="ABC_TRANSPORTER_1"/>
    <property type="match status" value="1"/>
</dbReference>
<dbReference type="InParanoid" id="L0AC84"/>
<dbReference type="PANTHER" id="PTHR42734">
    <property type="entry name" value="METAL TRANSPORT SYSTEM ATP-BINDING PROTEIN TM_0124-RELATED"/>
    <property type="match status" value="1"/>
</dbReference>
<dbReference type="SMART" id="SM00382">
    <property type="entry name" value="AAA"/>
    <property type="match status" value="1"/>
</dbReference>
<keyword evidence="4" id="KW-0067">ATP-binding</keyword>
<keyword evidence="3" id="KW-0547">Nucleotide-binding</keyword>
<sequence>MQSIIVKDVSFSIKDKEIIKDISFELEEGEILAILGPNGVGKTTLLKIIAGLIKPTKGEVLIYKNPPEKSRKYLSYLPANANIDQYANVEDILLAMLYGKDRKFIVGNDDIKKIKNWYFKLLEKNYLKTSFNNLSSGEQRLVLLSGCFAREPKIILLDEPTAFLDITNQAKILRFIKEMALKMNITVIFTMHEIYYANIANKVLLMKNGKIKSYGKPSDVLKKDIIDDVYKIDVLEIPYDNKKIFFPSVF</sequence>
<dbReference type="InterPro" id="IPR027417">
    <property type="entry name" value="P-loop_NTPase"/>
</dbReference>
<dbReference type="KEGG" id="clg:Calag_1020"/>
<gene>
    <name evidence="6" type="ordered locus">Calag_1020</name>
</gene>
<dbReference type="InterPro" id="IPR003439">
    <property type="entry name" value="ABC_transporter-like_ATP-bd"/>
</dbReference>
<evidence type="ECO:0000256" key="4">
    <source>
        <dbReference type="ARBA" id="ARBA00022840"/>
    </source>
</evidence>
<dbReference type="InterPro" id="IPR017871">
    <property type="entry name" value="ABC_transporter-like_CS"/>
</dbReference>
<dbReference type="SUPFAM" id="SSF52540">
    <property type="entry name" value="P-loop containing nucleoside triphosphate hydrolases"/>
    <property type="match status" value="1"/>
</dbReference>
<dbReference type="Gene3D" id="3.40.50.300">
    <property type="entry name" value="P-loop containing nucleotide triphosphate hydrolases"/>
    <property type="match status" value="1"/>
</dbReference>
<dbReference type="OrthoDB" id="24644at2157"/>
<keyword evidence="2" id="KW-0813">Transport</keyword>
<evidence type="ECO:0000256" key="1">
    <source>
        <dbReference type="ARBA" id="ARBA00005417"/>
    </source>
</evidence>
<proteinExistence type="inferred from homology"/>
<dbReference type="Proteomes" id="UP000010469">
    <property type="component" value="Chromosome"/>
</dbReference>